<evidence type="ECO:0000256" key="1">
    <source>
        <dbReference type="ARBA" id="ARBA00022801"/>
    </source>
</evidence>
<evidence type="ECO:0000313" key="6">
    <source>
        <dbReference type="Proteomes" id="UP000006250"/>
    </source>
</evidence>
<feature type="domain" description="Beta-Casp" evidence="4">
    <location>
        <begin position="253"/>
        <end position="379"/>
    </location>
</feature>
<dbReference type="Gene3D" id="3.60.15.10">
    <property type="entry name" value="Ribonuclease Z/Hydroxyacylglutathione hydrolase-like"/>
    <property type="match status" value="1"/>
</dbReference>
<dbReference type="InterPro" id="IPR050698">
    <property type="entry name" value="MBL"/>
</dbReference>
<dbReference type="SMART" id="SM00849">
    <property type="entry name" value="Lactamase_B"/>
    <property type="match status" value="1"/>
</dbReference>
<comment type="caution">
    <text evidence="5">The sequence shown here is derived from an EMBL/GenBank/DDBJ whole genome shotgun (WGS) entry which is preliminary data.</text>
</comment>
<evidence type="ECO:0000313" key="5">
    <source>
        <dbReference type="EMBL" id="EFL53193.1"/>
    </source>
</evidence>
<accession>E1JRJ2</accession>
<dbReference type="SUPFAM" id="SSF56281">
    <property type="entry name" value="Metallo-hydrolase/oxidoreductase"/>
    <property type="match status" value="1"/>
</dbReference>
<dbReference type="Proteomes" id="UP000006250">
    <property type="component" value="Unassembled WGS sequence"/>
</dbReference>
<dbReference type="eggNOG" id="COG1236">
    <property type="taxonomic scope" value="Bacteria"/>
</dbReference>
<dbReference type="Pfam" id="PF10996">
    <property type="entry name" value="Beta-Casp"/>
    <property type="match status" value="1"/>
</dbReference>
<organism evidence="5 6">
    <name type="scientific">Solidesulfovibrio fructosivorans JJ]</name>
    <dbReference type="NCBI Taxonomy" id="596151"/>
    <lineage>
        <taxon>Bacteria</taxon>
        <taxon>Pseudomonadati</taxon>
        <taxon>Thermodesulfobacteriota</taxon>
        <taxon>Desulfovibrionia</taxon>
        <taxon>Desulfovibrionales</taxon>
        <taxon>Desulfovibrionaceae</taxon>
        <taxon>Solidesulfovibrio</taxon>
    </lineage>
</organism>
<sequence length="535" mass="59372">MKVKFLGAAGTVTGSCHVIETGNTRFAIDCGLHQGSESIEDRNQDTDVYAPRRMDFFIVTHAHMDHCGLLPRMVKTGFSGKIYCTPPTRDLLGIMLEDSAHIQEMEAEWASRKNRRHGGRQVEALYTRADAAATVDRLVAVPYGEPFSPTPGVTAIYHDAGHILGSAFIELSLEQNGTRTRMLFSGDLGRPSQLLVNDPAKPVDADYLFLEGTYGDRDHKNESASRDELAEAIAYSYSRGGKVIIPAFAVERTQEVLYCLHLLLKEGKLPADMPVFVDSPLAIKATEIFRRNPQYLDAAARAYYDRGEDPLSLPGLRFTQTTEQSREINTLQGPAVVISASGMCNAGRIKHHLRHNLWRPESSVVFVGFQAMGTPGRRIVDGAKVIRLLGEEVAVSAKVFTIGGFSSHAGQSQILTWLTHFKVNHPQVFLVHGEQKALDVLAGLVRERFGLKVRIPGYLDEYALTPGTEPVVSVDEAKARPHIDWDVVFNAMEGRLRLLKERKEKLTARTAEEQEDIRRRLAAVDGDMLRVLSEM</sequence>
<dbReference type="PANTHER" id="PTHR11203:SF37">
    <property type="entry name" value="INTEGRATOR COMPLEX SUBUNIT 11"/>
    <property type="match status" value="1"/>
</dbReference>
<dbReference type="SMART" id="SM01027">
    <property type="entry name" value="Beta-Casp"/>
    <property type="match status" value="1"/>
</dbReference>
<dbReference type="Pfam" id="PF07521">
    <property type="entry name" value="RMMBL"/>
    <property type="match status" value="1"/>
</dbReference>
<keyword evidence="2" id="KW-0175">Coiled coil</keyword>
<feature type="domain" description="Metallo-beta-lactamase" evidence="3">
    <location>
        <begin position="13"/>
        <end position="248"/>
    </location>
</feature>
<dbReference type="CDD" id="cd16295">
    <property type="entry name" value="TTHA0252-CPSF-like_MBL-fold"/>
    <property type="match status" value="1"/>
</dbReference>
<dbReference type="InterPro" id="IPR036866">
    <property type="entry name" value="RibonucZ/Hydroxyglut_hydro"/>
</dbReference>
<dbReference type="PROSITE" id="PS51257">
    <property type="entry name" value="PROKAR_LIPOPROTEIN"/>
    <property type="match status" value="1"/>
</dbReference>
<dbReference type="Gene3D" id="3.40.50.10890">
    <property type="match status" value="1"/>
</dbReference>
<keyword evidence="6" id="KW-1185">Reference proteome</keyword>
<dbReference type="RefSeq" id="WP_005990301.1">
    <property type="nucleotide sequence ID" value="NZ_AECZ01000001.1"/>
</dbReference>
<dbReference type="InterPro" id="IPR001279">
    <property type="entry name" value="Metallo-B-lactamas"/>
</dbReference>
<name>E1JRJ2_SOLFR</name>
<dbReference type="PANTHER" id="PTHR11203">
    <property type="entry name" value="CLEAVAGE AND POLYADENYLATION SPECIFICITY FACTOR FAMILY MEMBER"/>
    <property type="match status" value="1"/>
</dbReference>
<protein>
    <submittedName>
        <fullName evidence="5">RNA-metabolising metallo-beta-lactamase</fullName>
    </submittedName>
</protein>
<keyword evidence="1" id="KW-0378">Hydrolase</keyword>
<dbReference type="InterPro" id="IPR022712">
    <property type="entry name" value="Beta_Casp"/>
</dbReference>
<dbReference type="AlphaFoldDB" id="E1JRJ2"/>
<dbReference type="OrthoDB" id="9803916at2"/>
<evidence type="ECO:0000259" key="4">
    <source>
        <dbReference type="SMART" id="SM01027"/>
    </source>
</evidence>
<evidence type="ECO:0000256" key="2">
    <source>
        <dbReference type="SAM" id="Coils"/>
    </source>
</evidence>
<gene>
    <name evidence="5" type="ORF">DesfrDRAFT_0241</name>
</gene>
<dbReference type="STRING" id="596151.DesfrDRAFT_0241"/>
<proteinExistence type="predicted"/>
<feature type="coiled-coil region" evidence="2">
    <location>
        <begin position="489"/>
        <end position="516"/>
    </location>
</feature>
<dbReference type="GO" id="GO:0004521">
    <property type="term" value="F:RNA endonuclease activity"/>
    <property type="evidence" value="ECO:0007669"/>
    <property type="project" value="TreeGrafter"/>
</dbReference>
<dbReference type="GO" id="GO:0016787">
    <property type="term" value="F:hydrolase activity"/>
    <property type="evidence" value="ECO:0007669"/>
    <property type="project" value="UniProtKB-KW"/>
</dbReference>
<dbReference type="EMBL" id="AECZ01000001">
    <property type="protein sequence ID" value="EFL53193.1"/>
    <property type="molecule type" value="Genomic_DNA"/>
</dbReference>
<dbReference type="InterPro" id="IPR011108">
    <property type="entry name" value="RMMBL"/>
</dbReference>
<evidence type="ECO:0000259" key="3">
    <source>
        <dbReference type="SMART" id="SM00849"/>
    </source>
</evidence>
<dbReference type="Pfam" id="PF00753">
    <property type="entry name" value="Lactamase_B"/>
    <property type="match status" value="1"/>
</dbReference>
<reference evidence="5 6" key="1">
    <citation type="submission" date="2010-08" db="EMBL/GenBank/DDBJ databases">
        <title>The draft genome of Desulfovibrio fructosovorans JJ.</title>
        <authorList>
            <consortium name="US DOE Joint Genome Institute (JGI-PGF)"/>
            <person name="Lucas S."/>
            <person name="Copeland A."/>
            <person name="Lapidus A."/>
            <person name="Cheng J.-F."/>
            <person name="Bruce D."/>
            <person name="Goodwin L."/>
            <person name="Pitluck S."/>
            <person name="Land M.L."/>
            <person name="Hauser L."/>
            <person name="Chang Y.-J."/>
            <person name="Jeffries C."/>
            <person name="Wall J.D."/>
            <person name="Stahl D.A."/>
            <person name="Arkin A.P."/>
            <person name="Dehal P."/>
            <person name="Stolyar S.M."/>
            <person name="Hazen T.C."/>
            <person name="Woyke T.J."/>
        </authorList>
    </citation>
    <scope>NUCLEOTIDE SEQUENCE [LARGE SCALE GENOMIC DNA]</scope>
    <source>
        <strain evidence="5 6">JJ</strain>
    </source>
</reference>